<dbReference type="Pfam" id="PF05598">
    <property type="entry name" value="DUF772"/>
    <property type="match status" value="1"/>
</dbReference>
<evidence type="ECO:0000313" key="3">
    <source>
        <dbReference type="Proteomes" id="UP001596183"/>
    </source>
</evidence>
<sequence length="96" mass="10498">MSLRPMGLPPVPEQTVRVARAAFPQGSVAIRVRDRLREVFTDEPFTEAFGVRGTPGLSPGVLSLVTVLQFAENLTDRQAAAMAIRAIDWKHAPAWS</sequence>
<evidence type="ECO:0000259" key="1">
    <source>
        <dbReference type="Pfam" id="PF05598"/>
    </source>
</evidence>
<organism evidence="2 3">
    <name type="scientific">Streptomyces incanus</name>
    <dbReference type="NCBI Taxonomy" id="887453"/>
    <lineage>
        <taxon>Bacteria</taxon>
        <taxon>Bacillati</taxon>
        <taxon>Actinomycetota</taxon>
        <taxon>Actinomycetes</taxon>
        <taxon>Kitasatosporales</taxon>
        <taxon>Streptomycetaceae</taxon>
        <taxon>Streptomyces</taxon>
    </lineage>
</organism>
<gene>
    <name evidence="2" type="ORF">ACFP2V_22915</name>
</gene>
<name>A0ABW0XSI8_9ACTN</name>
<dbReference type="EMBL" id="JBHSPC010000074">
    <property type="protein sequence ID" value="MFC5672858.1"/>
    <property type="molecule type" value="Genomic_DNA"/>
</dbReference>
<feature type="domain" description="Transposase InsH N-terminal" evidence="1">
    <location>
        <begin position="22"/>
        <end position="90"/>
    </location>
</feature>
<proteinExistence type="predicted"/>
<protein>
    <recommendedName>
        <fullName evidence="1">Transposase InsH N-terminal domain-containing protein</fullName>
    </recommendedName>
</protein>
<keyword evidence="3" id="KW-1185">Reference proteome</keyword>
<evidence type="ECO:0000313" key="2">
    <source>
        <dbReference type="EMBL" id="MFC5672858.1"/>
    </source>
</evidence>
<dbReference type="Proteomes" id="UP001596183">
    <property type="component" value="Unassembled WGS sequence"/>
</dbReference>
<reference evidence="3" key="1">
    <citation type="journal article" date="2019" name="Int. J. Syst. Evol. Microbiol.">
        <title>The Global Catalogue of Microorganisms (GCM) 10K type strain sequencing project: providing services to taxonomists for standard genome sequencing and annotation.</title>
        <authorList>
            <consortium name="The Broad Institute Genomics Platform"/>
            <consortium name="The Broad Institute Genome Sequencing Center for Infectious Disease"/>
            <person name="Wu L."/>
            <person name="Ma J."/>
        </authorList>
    </citation>
    <scope>NUCLEOTIDE SEQUENCE [LARGE SCALE GENOMIC DNA]</scope>
    <source>
        <strain evidence="3">JCM 13852</strain>
    </source>
</reference>
<comment type="caution">
    <text evidence="2">The sequence shown here is derived from an EMBL/GenBank/DDBJ whole genome shotgun (WGS) entry which is preliminary data.</text>
</comment>
<dbReference type="RefSeq" id="WP_381215575.1">
    <property type="nucleotide sequence ID" value="NZ_JBHSPC010000074.1"/>
</dbReference>
<dbReference type="InterPro" id="IPR008490">
    <property type="entry name" value="Transposase_InsH_N"/>
</dbReference>
<accession>A0ABW0XSI8</accession>